<sequence>MRKAMLAVAGILAAVSGCTPAATSGGQERLADIPLPGQSWALKDGVVTAEEYRAAVDRFVSCIRDAGYAVDDPVRSPVDNLTLIYDIKPSGKPDVYNEAVQACNLSHLSLVEPTFVESEQQVMDEVLRTAVTDCLRRQGVSLTGKERNLKDYSAAAKDEVPVVNCVTGEWPTVYPDLPATVPIRF</sequence>
<reference evidence="2 3" key="1">
    <citation type="submission" date="2017-11" db="EMBL/GenBank/DDBJ databases">
        <title>Streptomyces carmine sp. nov., a novel actinomycete isolated from Sophora alopecuroides in Xinjiang, China.</title>
        <authorList>
            <person name="Wang Y."/>
            <person name="Luo X."/>
            <person name="Wan C."/>
            <person name="Zhang L."/>
        </authorList>
    </citation>
    <scope>NUCLEOTIDE SEQUENCE [LARGE SCALE GENOMIC DNA]</scope>
    <source>
        <strain evidence="2 3">TRM SA0054</strain>
    </source>
</reference>
<dbReference type="RefSeq" id="WP_100203817.1">
    <property type="nucleotide sequence ID" value="NZ_PGGW01000065.1"/>
</dbReference>
<accession>A0A2M8LU31</accession>
<dbReference type="PROSITE" id="PS51257">
    <property type="entry name" value="PROKAR_LIPOPROTEIN"/>
    <property type="match status" value="1"/>
</dbReference>
<evidence type="ECO:0000313" key="2">
    <source>
        <dbReference type="EMBL" id="PJE95454.1"/>
    </source>
</evidence>
<proteinExistence type="predicted"/>
<organism evidence="2 3">
    <name type="scientific">Streptomyces carminius</name>
    <dbReference type="NCBI Taxonomy" id="2665496"/>
    <lineage>
        <taxon>Bacteria</taxon>
        <taxon>Bacillati</taxon>
        <taxon>Actinomycetota</taxon>
        <taxon>Actinomycetes</taxon>
        <taxon>Kitasatosporales</taxon>
        <taxon>Streptomycetaceae</taxon>
        <taxon>Streptomyces</taxon>
    </lineage>
</organism>
<name>A0A2M8LU31_9ACTN</name>
<keyword evidence="1" id="KW-0732">Signal</keyword>
<feature type="signal peptide" evidence="1">
    <location>
        <begin position="1"/>
        <end position="21"/>
    </location>
</feature>
<dbReference type="EMBL" id="PGGW01000065">
    <property type="protein sequence ID" value="PJE95454.1"/>
    <property type="molecule type" value="Genomic_DNA"/>
</dbReference>
<evidence type="ECO:0000313" key="3">
    <source>
        <dbReference type="Proteomes" id="UP000230407"/>
    </source>
</evidence>
<evidence type="ECO:0000256" key="1">
    <source>
        <dbReference type="SAM" id="SignalP"/>
    </source>
</evidence>
<dbReference type="Proteomes" id="UP000230407">
    <property type="component" value="Unassembled WGS sequence"/>
</dbReference>
<evidence type="ECO:0008006" key="4">
    <source>
        <dbReference type="Google" id="ProtNLM"/>
    </source>
</evidence>
<dbReference type="AlphaFoldDB" id="A0A2M8LU31"/>
<feature type="chain" id="PRO_5014656961" description="Lipoprotein" evidence="1">
    <location>
        <begin position="22"/>
        <end position="185"/>
    </location>
</feature>
<keyword evidence="3" id="KW-1185">Reference proteome</keyword>
<gene>
    <name evidence="2" type="ORF">CUT44_22845</name>
</gene>
<comment type="caution">
    <text evidence="2">The sequence shown here is derived from an EMBL/GenBank/DDBJ whole genome shotgun (WGS) entry which is preliminary data.</text>
</comment>
<protein>
    <recommendedName>
        <fullName evidence="4">Lipoprotein</fullName>
    </recommendedName>
</protein>